<organism evidence="4 5">
    <name type="scientific">Saccharibacillus kuerlensis</name>
    <dbReference type="NCBI Taxonomy" id="459527"/>
    <lineage>
        <taxon>Bacteria</taxon>
        <taxon>Bacillati</taxon>
        <taxon>Bacillota</taxon>
        <taxon>Bacilli</taxon>
        <taxon>Bacillales</taxon>
        <taxon>Paenibacillaceae</taxon>
        <taxon>Saccharibacillus</taxon>
    </lineage>
</organism>
<comment type="cofactor">
    <cofactor evidence="1">
        <name>Mg(2+)</name>
        <dbReference type="ChEBI" id="CHEBI:18420"/>
    </cofactor>
</comment>
<dbReference type="InterPro" id="IPR020084">
    <property type="entry name" value="NUDIX_hydrolase_CS"/>
</dbReference>
<dbReference type="PANTHER" id="PTHR43046:SF15">
    <property type="entry name" value="MUTT_NUDIX FAMILY PROTEIN"/>
    <property type="match status" value="1"/>
</dbReference>
<dbReference type="PANTHER" id="PTHR43046">
    <property type="entry name" value="GDP-MANNOSE MANNOSYL HYDROLASE"/>
    <property type="match status" value="1"/>
</dbReference>
<keyword evidence="5" id="KW-1185">Reference proteome</keyword>
<evidence type="ECO:0000313" key="4">
    <source>
        <dbReference type="EMBL" id="GGO06620.1"/>
    </source>
</evidence>
<protein>
    <submittedName>
        <fullName evidence="4">NUDIX hydrolase</fullName>
    </submittedName>
</protein>
<dbReference type="SUPFAM" id="SSF55811">
    <property type="entry name" value="Nudix"/>
    <property type="match status" value="1"/>
</dbReference>
<comment type="caution">
    <text evidence="4">The sequence shown here is derived from an EMBL/GenBank/DDBJ whole genome shotgun (WGS) entry which is preliminary data.</text>
</comment>
<dbReference type="InterPro" id="IPR000086">
    <property type="entry name" value="NUDIX_hydrolase_dom"/>
</dbReference>
<dbReference type="RefSeq" id="WP_018978207.1">
    <property type="nucleotide sequence ID" value="NZ_BMLN01000012.1"/>
</dbReference>
<sequence>MKLIQQFIHRDVSSLEGRTFERKAARAVIMRGSDILLIYTKRYNDYSFPGGGLEADEDEYAGLCREVTEETGAVDVEIVSELGYIEEYRPHYKDNYDLIHMLSYYYVCSIGEHLGEASPEDYEIANGSSAVWVDLNEAIRYNRRVIADQEASMGFSIERETLVLELLASPANLPV</sequence>
<dbReference type="Gene3D" id="3.90.79.10">
    <property type="entry name" value="Nucleoside Triphosphate Pyrophosphohydrolase"/>
    <property type="match status" value="1"/>
</dbReference>
<evidence type="ECO:0000256" key="2">
    <source>
        <dbReference type="ARBA" id="ARBA00022801"/>
    </source>
</evidence>
<dbReference type="Proteomes" id="UP000606653">
    <property type="component" value="Unassembled WGS sequence"/>
</dbReference>
<gene>
    <name evidence="4" type="ORF">GCM10010969_34350</name>
</gene>
<name>A0ABQ2L8P9_9BACL</name>
<evidence type="ECO:0000259" key="3">
    <source>
        <dbReference type="PROSITE" id="PS51462"/>
    </source>
</evidence>
<reference evidence="5" key="1">
    <citation type="journal article" date="2019" name="Int. J. Syst. Evol. Microbiol.">
        <title>The Global Catalogue of Microorganisms (GCM) 10K type strain sequencing project: providing services to taxonomists for standard genome sequencing and annotation.</title>
        <authorList>
            <consortium name="The Broad Institute Genomics Platform"/>
            <consortium name="The Broad Institute Genome Sequencing Center for Infectious Disease"/>
            <person name="Wu L."/>
            <person name="Ma J."/>
        </authorList>
    </citation>
    <scope>NUCLEOTIDE SEQUENCE [LARGE SCALE GENOMIC DNA]</scope>
    <source>
        <strain evidence="5">CGMCC 1.6964</strain>
    </source>
</reference>
<keyword evidence="2 4" id="KW-0378">Hydrolase</keyword>
<dbReference type="Pfam" id="PF00293">
    <property type="entry name" value="NUDIX"/>
    <property type="match status" value="1"/>
</dbReference>
<dbReference type="PROSITE" id="PS51462">
    <property type="entry name" value="NUDIX"/>
    <property type="match status" value="1"/>
</dbReference>
<accession>A0ABQ2L8P9</accession>
<feature type="domain" description="Nudix hydrolase" evidence="3">
    <location>
        <begin position="20"/>
        <end position="161"/>
    </location>
</feature>
<proteinExistence type="predicted"/>
<dbReference type="EMBL" id="BMLN01000012">
    <property type="protein sequence ID" value="GGO06620.1"/>
    <property type="molecule type" value="Genomic_DNA"/>
</dbReference>
<dbReference type="PROSITE" id="PS00893">
    <property type="entry name" value="NUDIX_BOX"/>
    <property type="match status" value="1"/>
</dbReference>
<dbReference type="GO" id="GO:0016787">
    <property type="term" value="F:hydrolase activity"/>
    <property type="evidence" value="ECO:0007669"/>
    <property type="project" value="UniProtKB-KW"/>
</dbReference>
<evidence type="ECO:0000313" key="5">
    <source>
        <dbReference type="Proteomes" id="UP000606653"/>
    </source>
</evidence>
<evidence type="ECO:0000256" key="1">
    <source>
        <dbReference type="ARBA" id="ARBA00001946"/>
    </source>
</evidence>
<dbReference type="InterPro" id="IPR015797">
    <property type="entry name" value="NUDIX_hydrolase-like_dom_sf"/>
</dbReference>